<keyword evidence="1" id="KW-0812">Transmembrane</keyword>
<feature type="transmembrane region" description="Helical" evidence="1">
    <location>
        <begin position="18"/>
        <end position="38"/>
    </location>
</feature>
<sequence length="281" mass="31642">METAITLLKSLFDSVPPVIWTGLFMIISAALAFIAANISNNGNNTRLAAQLKHDTEHKDIDRMNLIRREVYLEAIAEFPKASAYLASLSVEDTIGKDISQGLNGLFAAAAKLSLVTPPKTQQLVEELGERFTQLLFNVIQQLLPIQELTAEIKINSDLYDQYQAHIQRVLSKTNDFNESASSEDQKFRALQNSFEFFSGEADKYGRAREAAQAKHLDAINEFRKQFMLEMQHITPIQTELIIALREDLRIETDAVRMRESTAKLLPKLSNMVDTAVTNILK</sequence>
<reference evidence="2 3" key="1">
    <citation type="submission" date="2019-09" db="EMBL/GenBank/DDBJ databases">
        <authorList>
            <person name="Vacheron J."/>
            <person name="Dubost A."/>
            <person name="Prigent-Combaret C."/>
            <person name="Muller D."/>
        </authorList>
    </citation>
    <scope>NUCLEOTIDE SEQUENCE [LARGE SCALE GENOMIC DNA]</scope>
    <source>
        <strain evidence="2 3">JV497</strain>
    </source>
</reference>
<comment type="caution">
    <text evidence="2">The sequence shown here is derived from an EMBL/GenBank/DDBJ whole genome shotgun (WGS) entry which is preliminary data.</text>
</comment>
<dbReference type="AlphaFoldDB" id="A0AB34C3V7"/>
<protein>
    <submittedName>
        <fullName evidence="2">Uncharacterized protein</fullName>
    </submittedName>
</protein>
<dbReference type="RefSeq" id="WP_150051861.1">
    <property type="nucleotide sequence ID" value="NZ_VWPC01000014.1"/>
</dbReference>
<keyword evidence="1" id="KW-0472">Membrane</keyword>
<dbReference type="Proteomes" id="UP000323924">
    <property type="component" value="Unassembled WGS sequence"/>
</dbReference>
<gene>
    <name evidence="2" type="ORF">F2A38_17175</name>
</gene>
<proteinExistence type="predicted"/>
<evidence type="ECO:0000256" key="1">
    <source>
        <dbReference type="SAM" id="Phobius"/>
    </source>
</evidence>
<name>A0AB34C3V7_9PSED</name>
<evidence type="ECO:0000313" key="2">
    <source>
        <dbReference type="EMBL" id="KAA5841214.1"/>
    </source>
</evidence>
<organism evidence="2 3">
    <name type="scientific">Pseudomonas chlororaphis</name>
    <dbReference type="NCBI Taxonomy" id="587753"/>
    <lineage>
        <taxon>Bacteria</taxon>
        <taxon>Pseudomonadati</taxon>
        <taxon>Pseudomonadota</taxon>
        <taxon>Gammaproteobacteria</taxon>
        <taxon>Pseudomonadales</taxon>
        <taxon>Pseudomonadaceae</taxon>
        <taxon>Pseudomonas</taxon>
    </lineage>
</organism>
<keyword evidence="1" id="KW-1133">Transmembrane helix</keyword>
<evidence type="ECO:0000313" key="3">
    <source>
        <dbReference type="Proteomes" id="UP000323924"/>
    </source>
</evidence>
<dbReference type="EMBL" id="VWPC01000014">
    <property type="protein sequence ID" value="KAA5841214.1"/>
    <property type="molecule type" value="Genomic_DNA"/>
</dbReference>
<accession>A0AB34C3V7</accession>